<organism evidence="1 2">
    <name type="scientific">Tetragenococcus koreensis</name>
    <dbReference type="NCBI Taxonomy" id="290335"/>
    <lineage>
        <taxon>Bacteria</taxon>
        <taxon>Bacillati</taxon>
        <taxon>Bacillota</taxon>
        <taxon>Bacilli</taxon>
        <taxon>Lactobacillales</taxon>
        <taxon>Enterococcaceae</taxon>
        <taxon>Tetragenococcus</taxon>
    </lineage>
</organism>
<protein>
    <submittedName>
        <fullName evidence="1">Uncharacterized protein</fullName>
    </submittedName>
</protein>
<sequence length="72" mass="8331">MTENIEGKVDIVIVLKDFKNAISDIIEGVENIDFNYSCSIFKECSRKEFRTVLKYVAEESNRKQRKIAGLDK</sequence>
<evidence type="ECO:0000313" key="1">
    <source>
        <dbReference type="EMBL" id="GEQ49180.1"/>
    </source>
</evidence>
<dbReference type="RefSeq" id="WP_202583826.1">
    <property type="nucleotide sequence ID" value="NZ_BKBO01000013.1"/>
</dbReference>
<accession>A0ABQ0Y9T6</accession>
<reference evidence="1" key="1">
    <citation type="submission" date="2019-08" db="EMBL/GenBank/DDBJ databases">
        <authorList>
            <person name="Ishikawa M."/>
            <person name="Suzuki T."/>
            <person name="Matsutani M."/>
        </authorList>
    </citation>
    <scope>NUCLEOTIDE SEQUENCE</scope>
    <source>
        <strain evidence="1">8C4</strain>
    </source>
</reference>
<proteinExistence type="predicted"/>
<evidence type="ECO:0000313" key="2">
    <source>
        <dbReference type="Proteomes" id="UP000886607"/>
    </source>
</evidence>
<gene>
    <name evidence="1" type="ORF">TK11N_10320</name>
</gene>
<name>A0ABQ0Y9T6_9ENTE</name>
<dbReference type="EMBL" id="BKBO01000013">
    <property type="protein sequence ID" value="GEQ49180.1"/>
    <property type="molecule type" value="Genomic_DNA"/>
</dbReference>
<comment type="caution">
    <text evidence="1">The sequence shown here is derived from an EMBL/GenBank/DDBJ whole genome shotgun (WGS) entry which is preliminary data.</text>
</comment>
<keyword evidence="2" id="KW-1185">Reference proteome</keyword>
<dbReference type="Proteomes" id="UP000886607">
    <property type="component" value="Unassembled WGS sequence"/>
</dbReference>
<reference evidence="1" key="2">
    <citation type="journal article" date="2020" name="Int. Dairy J.">
        <title>Lactic acid bacterial diversity in Brie cheese focusing on salt concentration and pH of isolation medium and characterisation of halophilic and alkaliphilic lactic acid bacterial isolates.</title>
        <authorList>
            <person name="Unno R."/>
            <person name="Matsutani M."/>
            <person name="Suzuki T."/>
            <person name="Kodama K."/>
            <person name="Matsushita H."/>
            <person name="Yamasato K."/>
            <person name="Koizumi Y."/>
            <person name="Ishikawa M."/>
        </authorList>
    </citation>
    <scope>NUCLEOTIDE SEQUENCE</scope>
    <source>
        <strain evidence="1">8C4</strain>
    </source>
</reference>